<proteinExistence type="inferred from homology"/>
<evidence type="ECO:0000256" key="1">
    <source>
        <dbReference type="ARBA" id="ARBA00005964"/>
    </source>
</evidence>
<reference evidence="5" key="1">
    <citation type="submission" date="2020-10" db="EMBL/GenBank/DDBJ databases">
        <authorList>
            <person name="Gilroy R."/>
        </authorList>
    </citation>
    <scope>NUCLEOTIDE SEQUENCE</scope>
    <source>
        <strain evidence="5">F6-4510</strain>
    </source>
</reference>
<dbReference type="InterPro" id="IPR019826">
    <property type="entry name" value="Carboxylesterase_B_AS"/>
</dbReference>
<evidence type="ECO:0000256" key="2">
    <source>
        <dbReference type="ARBA" id="ARBA00022801"/>
    </source>
</evidence>
<dbReference type="EMBL" id="JADIMX010000147">
    <property type="protein sequence ID" value="MBO8435193.1"/>
    <property type="molecule type" value="Genomic_DNA"/>
</dbReference>
<keyword evidence="2 3" id="KW-0378">Hydrolase</keyword>
<evidence type="ECO:0000259" key="4">
    <source>
        <dbReference type="Pfam" id="PF00135"/>
    </source>
</evidence>
<name>A0A9D9DYL7_9FIRM</name>
<dbReference type="Gene3D" id="3.40.50.1820">
    <property type="entry name" value="alpha/beta hydrolase"/>
    <property type="match status" value="1"/>
</dbReference>
<dbReference type="PANTHER" id="PTHR11559">
    <property type="entry name" value="CARBOXYLESTERASE"/>
    <property type="match status" value="1"/>
</dbReference>
<dbReference type="GO" id="GO:0016787">
    <property type="term" value="F:hydrolase activity"/>
    <property type="evidence" value="ECO:0007669"/>
    <property type="project" value="UniProtKB-KW"/>
</dbReference>
<dbReference type="EC" id="3.1.1.-" evidence="3"/>
<dbReference type="Proteomes" id="UP000823611">
    <property type="component" value="Unassembled WGS sequence"/>
</dbReference>
<comment type="similarity">
    <text evidence="1 3">Belongs to the type-B carboxylesterase/lipase family.</text>
</comment>
<gene>
    <name evidence="5" type="ORF">IAC55_07740</name>
</gene>
<dbReference type="SUPFAM" id="SSF53474">
    <property type="entry name" value="alpha/beta-Hydrolases"/>
    <property type="match status" value="1"/>
</dbReference>
<feature type="chain" id="PRO_5039762621" description="Carboxylic ester hydrolase" evidence="3">
    <location>
        <begin position="20"/>
        <end position="563"/>
    </location>
</feature>
<keyword evidence="3" id="KW-0732">Signal</keyword>
<feature type="domain" description="Carboxylesterase type B" evidence="4">
    <location>
        <begin position="41"/>
        <end position="367"/>
    </location>
</feature>
<evidence type="ECO:0000313" key="6">
    <source>
        <dbReference type="Proteomes" id="UP000823611"/>
    </source>
</evidence>
<reference evidence="5" key="2">
    <citation type="journal article" date="2021" name="PeerJ">
        <title>Extensive microbial diversity within the chicken gut microbiome revealed by metagenomics and culture.</title>
        <authorList>
            <person name="Gilroy R."/>
            <person name="Ravi A."/>
            <person name="Getino M."/>
            <person name="Pursley I."/>
            <person name="Horton D.L."/>
            <person name="Alikhan N.F."/>
            <person name="Baker D."/>
            <person name="Gharbi K."/>
            <person name="Hall N."/>
            <person name="Watson M."/>
            <person name="Adriaenssens E.M."/>
            <person name="Foster-Nyarko E."/>
            <person name="Jarju S."/>
            <person name="Secka A."/>
            <person name="Antonio M."/>
            <person name="Oren A."/>
            <person name="Chaudhuri R.R."/>
            <person name="La Ragione R."/>
            <person name="Hildebrand F."/>
            <person name="Pallen M.J."/>
        </authorList>
    </citation>
    <scope>NUCLEOTIDE SEQUENCE</scope>
    <source>
        <strain evidence="5">F6-4510</strain>
    </source>
</reference>
<evidence type="ECO:0000256" key="3">
    <source>
        <dbReference type="RuleBase" id="RU361235"/>
    </source>
</evidence>
<dbReference type="AlphaFoldDB" id="A0A9D9DYL7"/>
<dbReference type="InterPro" id="IPR050309">
    <property type="entry name" value="Type-B_Carboxylest/Lipase"/>
</dbReference>
<organism evidence="5 6">
    <name type="scientific">Candidatus Fimicola merdigallinarum</name>
    <dbReference type="NCBI Taxonomy" id="2840819"/>
    <lineage>
        <taxon>Bacteria</taxon>
        <taxon>Bacillati</taxon>
        <taxon>Bacillota</taxon>
        <taxon>Clostridia</taxon>
        <taxon>Lachnospirales</taxon>
        <taxon>Lachnospiraceae</taxon>
        <taxon>Lachnospiraceae incertae sedis</taxon>
        <taxon>Candidatus Fimicola</taxon>
    </lineage>
</organism>
<dbReference type="InterPro" id="IPR002018">
    <property type="entry name" value="CarbesteraseB"/>
</dbReference>
<sequence length="563" mass="62348">MLKKVICAILSCSMIFSVAGCGTNNNSTNNNSAIESTNETTPVANTKFGKVSGTVKDNVVTYYGVPYGKNPVDDLRWSYPTDPDAWEDVRDCSKEQEIALQMKSTFGDDGTPTVALEGTTDCLNLDIYTKSDSKNLPVIVYVHGGNNQTGTSLEVGGHDLVTKEDVVYVSINYRLGLLGFNPLPAVLDENESGNFGLMDIKKSLEWVRENIAEFGGNPDNITLTGFSAGGRDVMATLISPEFEGLYDKAVVYSGGMTIANLENSQKKVAEIMSPLVIEDGICKTEDEAINYLLQDTDEVTSYLMGLKEDRIISLLSDAGIRMSKFPHLFGDDITLPSTGFENATYVQDVPIIMLTGTDEFSLFTTFDAIYKYFGDEGDSAKKFAIKYGSDFYRIFNTQLSAEKMINNYNSDIYLYEVEYGGENSDNKIGMVGSFHGVFVPMLTDTHGYASFHDYKNDTYQSMSDAFRKYLVNFVNTGNPNGDGLVEWDNWTLDNKNTLLFDGKDGEAFIESSDMYKTNEDIIDEMMADTSVSANLKSVIISQILNGRWFSESIDEYFGNNNGW</sequence>
<dbReference type="PROSITE" id="PS00122">
    <property type="entry name" value="CARBOXYLESTERASE_B_1"/>
    <property type="match status" value="1"/>
</dbReference>
<accession>A0A9D9DYL7</accession>
<feature type="signal peptide" evidence="3">
    <location>
        <begin position="1"/>
        <end position="19"/>
    </location>
</feature>
<dbReference type="PROSITE" id="PS51257">
    <property type="entry name" value="PROKAR_LIPOPROTEIN"/>
    <property type="match status" value="1"/>
</dbReference>
<dbReference type="Pfam" id="PF00135">
    <property type="entry name" value="COesterase"/>
    <property type="match status" value="2"/>
</dbReference>
<evidence type="ECO:0000313" key="5">
    <source>
        <dbReference type="EMBL" id="MBO8435193.1"/>
    </source>
</evidence>
<protein>
    <recommendedName>
        <fullName evidence="3">Carboxylic ester hydrolase</fullName>
        <ecNumber evidence="3">3.1.1.-</ecNumber>
    </recommendedName>
</protein>
<dbReference type="InterPro" id="IPR029058">
    <property type="entry name" value="AB_hydrolase_fold"/>
</dbReference>
<comment type="caution">
    <text evidence="5">The sequence shown here is derived from an EMBL/GenBank/DDBJ whole genome shotgun (WGS) entry which is preliminary data.</text>
</comment>
<feature type="domain" description="Carboxylesterase type B" evidence="4">
    <location>
        <begin position="377"/>
        <end position="501"/>
    </location>
</feature>